<feature type="binding site" evidence="19">
    <location>
        <position position="227"/>
    </location>
    <ligand>
        <name>ATP</name>
        <dbReference type="ChEBI" id="CHEBI:30616"/>
        <label>1</label>
    </ligand>
</feature>
<feature type="binding site" evidence="19">
    <location>
        <position position="311"/>
    </location>
    <ligand>
        <name>Mg(2+)</name>
        <dbReference type="ChEBI" id="CHEBI:18420"/>
        <label>1</label>
    </ligand>
</feature>
<keyword evidence="13 19" id="KW-0665">Pyrimidine biosynthesis</keyword>
<dbReference type="AlphaFoldDB" id="A0A1Y5RWJ2"/>
<dbReference type="InterPro" id="IPR006275">
    <property type="entry name" value="CPSase_lsu"/>
</dbReference>
<feature type="domain" description="MGS-like" evidence="21">
    <location>
        <begin position="976"/>
        <end position="1109"/>
    </location>
</feature>
<feature type="binding site" evidence="19">
    <location>
        <position position="859"/>
    </location>
    <ligand>
        <name>Mn(2+)</name>
        <dbReference type="ChEBI" id="CHEBI:29035"/>
        <label>3</label>
    </ligand>
</feature>
<dbReference type="Proteomes" id="UP000193900">
    <property type="component" value="Unassembled WGS sequence"/>
</dbReference>
<feature type="binding site" evidence="19">
    <location>
        <position position="129"/>
    </location>
    <ligand>
        <name>ATP</name>
        <dbReference type="ChEBI" id="CHEBI:30616"/>
        <label>1</label>
    </ligand>
</feature>
<dbReference type="GO" id="GO:0044205">
    <property type="term" value="P:'de novo' UMP biosynthetic process"/>
    <property type="evidence" value="ECO:0007669"/>
    <property type="project" value="UniProtKB-UniRule"/>
</dbReference>
<comment type="catalytic activity">
    <reaction evidence="15 19">
        <text>hydrogencarbonate + NH4(+) + 2 ATP = carbamoyl phosphate + 2 ADP + phosphate + 2 H(+)</text>
        <dbReference type="Rhea" id="RHEA:18029"/>
        <dbReference type="ChEBI" id="CHEBI:15378"/>
        <dbReference type="ChEBI" id="CHEBI:17544"/>
        <dbReference type="ChEBI" id="CHEBI:28938"/>
        <dbReference type="ChEBI" id="CHEBI:30616"/>
        <dbReference type="ChEBI" id="CHEBI:43474"/>
        <dbReference type="ChEBI" id="CHEBI:58228"/>
        <dbReference type="ChEBI" id="CHEBI:456216"/>
        <dbReference type="EC" id="6.3.4.16"/>
    </reaction>
</comment>
<keyword evidence="8" id="KW-0479">Metal-binding</keyword>
<dbReference type="PROSITE" id="PS50975">
    <property type="entry name" value="ATP_GRASP"/>
    <property type="match status" value="2"/>
</dbReference>
<feature type="binding site" evidence="19">
    <location>
        <position position="297"/>
    </location>
    <ligand>
        <name>Mg(2+)</name>
        <dbReference type="ChEBI" id="CHEBI:18420"/>
        <label>1</label>
    </ligand>
</feature>
<dbReference type="EC" id="6.3.4.16" evidence="19"/>
<dbReference type="InterPro" id="IPR036897">
    <property type="entry name" value="CarbamoylP_synth_lsu_oligo_sf"/>
</dbReference>
<dbReference type="SMART" id="SM01096">
    <property type="entry name" value="CPSase_L_D3"/>
    <property type="match status" value="1"/>
</dbReference>
<dbReference type="GO" id="GO:0046872">
    <property type="term" value="F:metal ion binding"/>
    <property type="evidence" value="ECO:0007669"/>
    <property type="project" value="UniProtKB-KW"/>
</dbReference>
<dbReference type="NCBIfam" id="TIGR01369">
    <property type="entry name" value="CPSaseII_lrg"/>
    <property type="match status" value="1"/>
</dbReference>
<dbReference type="FunFam" id="1.10.1030.10:FF:000002">
    <property type="entry name" value="Carbamoyl-phosphate synthase large chain"/>
    <property type="match status" value="1"/>
</dbReference>
<dbReference type="FunFam" id="3.40.50.20:FF:000003">
    <property type="entry name" value="Carbamoyl-phosphate synthase large chain"/>
    <property type="match status" value="1"/>
</dbReference>
<dbReference type="NCBIfam" id="NF003671">
    <property type="entry name" value="PRK05294.1"/>
    <property type="match status" value="1"/>
</dbReference>
<organism evidence="22 23">
    <name type="scientific">Roseisalinus antarcticus</name>
    <dbReference type="NCBI Taxonomy" id="254357"/>
    <lineage>
        <taxon>Bacteria</taxon>
        <taxon>Pseudomonadati</taxon>
        <taxon>Pseudomonadota</taxon>
        <taxon>Alphaproteobacteria</taxon>
        <taxon>Rhodobacterales</taxon>
        <taxon>Roseobacteraceae</taxon>
        <taxon>Roseisalinus</taxon>
    </lineage>
</organism>
<dbReference type="HAMAP" id="MF_01210_B">
    <property type="entry name" value="CPSase_L_chain_B"/>
    <property type="match status" value="1"/>
</dbReference>
<feature type="binding site" evidence="19">
    <location>
        <position position="181"/>
    </location>
    <ligand>
        <name>ATP</name>
        <dbReference type="ChEBI" id="CHEBI:30616"/>
        <label>1</label>
    </ligand>
</feature>
<dbReference type="FunFam" id="3.30.470.20:FF:000013">
    <property type="entry name" value="Carbamoyl-phosphate synthase large chain"/>
    <property type="match status" value="1"/>
</dbReference>
<feature type="binding site" evidence="19">
    <location>
        <position position="188"/>
    </location>
    <ligand>
        <name>ATP</name>
        <dbReference type="ChEBI" id="CHEBI:30616"/>
        <label>1</label>
    </ligand>
</feature>
<evidence type="ECO:0000256" key="11">
    <source>
        <dbReference type="ARBA" id="ARBA00022840"/>
    </source>
</evidence>
<reference evidence="22 23" key="1">
    <citation type="submission" date="2017-03" db="EMBL/GenBank/DDBJ databases">
        <authorList>
            <person name="Afonso C.L."/>
            <person name="Miller P.J."/>
            <person name="Scott M.A."/>
            <person name="Spackman E."/>
            <person name="Goraichik I."/>
            <person name="Dimitrov K.M."/>
            <person name="Suarez D.L."/>
            <person name="Swayne D.E."/>
        </authorList>
    </citation>
    <scope>NUCLEOTIDE SEQUENCE [LARGE SCALE GENOMIC DNA]</scope>
    <source>
        <strain evidence="22 23">CECT 7023</strain>
    </source>
</reference>
<evidence type="ECO:0000256" key="7">
    <source>
        <dbReference type="ARBA" id="ARBA00022605"/>
    </source>
</evidence>
<dbReference type="InterPro" id="IPR005483">
    <property type="entry name" value="CPSase_dom"/>
</dbReference>
<feature type="binding site" evidence="19">
    <location>
        <position position="733"/>
    </location>
    <ligand>
        <name>ATP</name>
        <dbReference type="ChEBI" id="CHEBI:30616"/>
        <label>2</label>
    </ligand>
</feature>
<dbReference type="EC" id="6.3.5.5" evidence="19"/>
<evidence type="ECO:0000256" key="18">
    <source>
        <dbReference type="ARBA" id="ARBA00062056"/>
    </source>
</evidence>
<dbReference type="InterPro" id="IPR036914">
    <property type="entry name" value="MGS-like_dom_sf"/>
</dbReference>
<comment type="similarity">
    <text evidence="4 19">Belongs to the CarB family.</text>
</comment>
<feature type="binding site" evidence="19">
    <location>
        <position position="311"/>
    </location>
    <ligand>
        <name>Mn(2+)</name>
        <dbReference type="ChEBI" id="CHEBI:29035"/>
        <label>1</label>
    </ligand>
</feature>
<feature type="binding site" evidence="19">
    <location>
        <position position="311"/>
    </location>
    <ligand>
        <name>ATP</name>
        <dbReference type="ChEBI" id="CHEBI:30616"/>
        <label>1</label>
    </ligand>
</feature>
<dbReference type="Pfam" id="PF25596">
    <property type="entry name" value="CPSase_L_D1"/>
    <property type="match status" value="2"/>
</dbReference>
<comment type="pathway">
    <text evidence="2 19">Pyrimidine metabolism; UMP biosynthesis via de novo pathway; (S)-dihydroorotate from bicarbonate: step 1/3.</text>
</comment>
<feature type="binding site" evidence="19">
    <location>
        <position position="313"/>
    </location>
    <ligand>
        <name>Mg(2+)</name>
        <dbReference type="ChEBI" id="CHEBI:18420"/>
        <label>2</label>
    </ligand>
</feature>
<keyword evidence="12" id="KW-0460">Magnesium</keyword>
<feature type="binding site" evidence="19">
    <location>
        <position position="859"/>
    </location>
    <ligand>
        <name>ATP</name>
        <dbReference type="ChEBI" id="CHEBI:30616"/>
        <label>2</label>
    </ligand>
</feature>
<dbReference type="HAMAP" id="MF_01210_A">
    <property type="entry name" value="CPSase_L_chain_A"/>
    <property type="match status" value="1"/>
</dbReference>
<comment type="cofactor">
    <cofactor evidence="19">
        <name>Mg(2+)</name>
        <dbReference type="ChEBI" id="CHEBI:18420"/>
    </cofactor>
    <cofactor evidence="19">
        <name>Mn(2+)</name>
        <dbReference type="ChEBI" id="CHEBI:29035"/>
    </cofactor>
    <text evidence="19">Binds 4 Mg(2+) or Mn(2+) ions per subunit.</text>
</comment>
<dbReference type="InterPro" id="IPR005480">
    <property type="entry name" value="CPSase_lsu_oligo"/>
</dbReference>
<comment type="catalytic activity">
    <reaction evidence="16 19">
        <text>hydrogencarbonate + L-glutamine + 2 ATP + H2O = carbamoyl phosphate + L-glutamate + 2 ADP + phosphate + 2 H(+)</text>
        <dbReference type="Rhea" id="RHEA:18633"/>
        <dbReference type="ChEBI" id="CHEBI:15377"/>
        <dbReference type="ChEBI" id="CHEBI:15378"/>
        <dbReference type="ChEBI" id="CHEBI:17544"/>
        <dbReference type="ChEBI" id="CHEBI:29985"/>
        <dbReference type="ChEBI" id="CHEBI:30616"/>
        <dbReference type="ChEBI" id="CHEBI:43474"/>
        <dbReference type="ChEBI" id="CHEBI:58228"/>
        <dbReference type="ChEBI" id="CHEBI:58359"/>
        <dbReference type="ChEBI" id="CHEBI:456216"/>
        <dbReference type="EC" id="6.3.5.5"/>
    </reaction>
</comment>
<dbReference type="Gene3D" id="3.30.470.20">
    <property type="entry name" value="ATP-grasp fold, B domain"/>
    <property type="match status" value="2"/>
</dbReference>
<feature type="binding site" evidence="19">
    <location>
        <position position="772"/>
    </location>
    <ligand>
        <name>ATP</name>
        <dbReference type="ChEBI" id="CHEBI:30616"/>
        <label>2</label>
    </ligand>
</feature>
<feature type="binding site" evidence="19">
    <location>
        <position position="859"/>
    </location>
    <ligand>
        <name>Mg(2+)</name>
        <dbReference type="ChEBI" id="CHEBI:18420"/>
        <label>4</label>
    </ligand>
</feature>
<dbReference type="GO" id="GO:0005737">
    <property type="term" value="C:cytoplasm"/>
    <property type="evidence" value="ECO:0007669"/>
    <property type="project" value="TreeGrafter"/>
</dbReference>
<dbReference type="OrthoDB" id="9804197at2"/>
<feature type="domain" description="ATP-grasp" evidence="20">
    <location>
        <begin position="133"/>
        <end position="340"/>
    </location>
</feature>
<feature type="binding site" evidence="19">
    <location>
        <position position="779"/>
    </location>
    <ligand>
        <name>ATP</name>
        <dbReference type="ChEBI" id="CHEBI:30616"/>
        <label>2</label>
    </ligand>
</feature>
<evidence type="ECO:0000313" key="23">
    <source>
        <dbReference type="Proteomes" id="UP000193900"/>
    </source>
</evidence>
<dbReference type="Pfam" id="PF02786">
    <property type="entry name" value="CPSase_L_D2"/>
    <property type="match status" value="2"/>
</dbReference>
<dbReference type="SUPFAM" id="SSF48108">
    <property type="entry name" value="Carbamoyl phosphate synthetase, large subunit connection domain"/>
    <property type="match status" value="1"/>
</dbReference>
<dbReference type="InterPro" id="IPR005479">
    <property type="entry name" value="CPAse_ATP-bd"/>
</dbReference>
<feature type="binding site" evidence="19">
    <location>
        <position position="220"/>
    </location>
    <ligand>
        <name>ATP</name>
        <dbReference type="ChEBI" id="CHEBI:30616"/>
        <label>1</label>
    </ligand>
</feature>
<dbReference type="Gene3D" id="3.30.1490.20">
    <property type="entry name" value="ATP-grasp fold, A domain"/>
    <property type="match status" value="1"/>
</dbReference>
<dbReference type="InterPro" id="IPR011607">
    <property type="entry name" value="MGS-like_dom"/>
</dbReference>
<comment type="cofactor">
    <cofactor evidence="1">
        <name>Mn(2+)</name>
        <dbReference type="ChEBI" id="CHEBI:29035"/>
    </cofactor>
</comment>
<evidence type="ECO:0000256" key="6">
    <source>
        <dbReference type="ARBA" id="ARBA00022598"/>
    </source>
</evidence>
<comment type="subunit">
    <text evidence="18 19">Composed of two chains; the small (or glutamine) chain promotes the hydrolysis of glutamine to ammonia, which is used by the large (or ammonia) chain to synthesize carbamoyl phosphate. Tetramer of heterodimers (alpha,beta)4.</text>
</comment>
<feature type="binding site" evidence="19">
    <location>
        <position position="805"/>
    </location>
    <ligand>
        <name>ATP</name>
        <dbReference type="ChEBI" id="CHEBI:30616"/>
        <label>2</label>
    </ligand>
</feature>
<dbReference type="Gene3D" id="3.40.50.1380">
    <property type="entry name" value="Methylglyoxal synthase-like domain"/>
    <property type="match status" value="1"/>
</dbReference>
<dbReference type="FunFam" id="3.30.470.20:FF:000007">
    <property type="entry name" value="Carbamoyl-phosphate synthase large chain"/>
    <property type="match status" value="1"/>
</dbReference>
<dbReference type="FunFam" id="3.40.50.20:FF:000001">
    <property type="entry name" value="Carbamoyl-phosphate synthase large chain"/>
    <property type="match status" value="1"/>
</dbReference>
<dbReference type="PROSITE" id="PS51257">
    <property type="entry name" value="PROKAR_LIPOPROTEIN"/>
    <property type="match status" value="1"/>
</dbReference>
<feature type="binding site" evidence="19">
    <location>
        <position position="254"/>
    </location>
    <ligand>
        <name>ATP</name>
        <dbReference type="ChEBI" id="CHEBI:30616"/>
        <label>1</label>
    </ligand>
</feature>
<dbReference type="PROSITE" id="PS00867">
    <property type="entry name" value="CPSASE_2"/>
    <property type="match status" value="2"/>
</dbReference>
<feature type="binding site" evidence="19">
    <location>
        <position position="859"/>
    </location>
    <ligand>
        <name>Mg(2+)</name>
        <dbReference type="ChEBI" id="CHEBI:18420"/>
        <label>3</label>
    </ligand>
</feature>
<evidence type="ECO:0000256" key="2">
    <source>
        <dbReference type="ARBA" id="ARBA00004812"/>
    </source>
</evidence>
<keyword evidence="11 19" id="KW-0067">ATP-binding</keyword>
<evidence type="ECO:0000313" key="22">
    <source>
        <dbReference type="EMBL" id="SLN27074.1"/>
    </source>
</evidence>
<dbReference type="SUPFAM" id="SSF56059">
    <property type="entry name" value="Glutathione synthetase ATP-binding domain-like"/>
    <property type="match status" value="2"/>
</dbReference>
<dbReference type="InterPro" id="IPR016185">
    <property type="entry name" value="PreATP-grasp_dom_sf"/>
</dbReference>
<evidence type="ECO:0000259" key="21">
    <source>
        <dbReference type="PROSITE" id="PS51855"/>
    </source>
</evidence>
<evidence type="ECO:0000256" key="8">
    <source>
        <dbReference type="ARBA" id="ARBA00022723"/>
    </source>
</evidence>
<feature type="binding site" evidence="19">
    <location>
        <position position="847"/>
    </location>
    <ligand>
        <name>ATP</name>
        <dbReference type="ChEBI" id="CHEBI:30616"/>
        <label>2</label>
    </ligand>
</feature>
<feature type="domain" description="ATP-grasp" evidence="20">
    <location>
        <begin position="697"/>
        <end position="888"/>
    </location>
</feature>
<feature type="binding site" evidence="19">
    <location>
        <position position="859"/>
    </location>
    <ligand>
        <name>Mn(2+)</name>
        <dbReference type="ChEBI" id="CHEBI:29035"/>
        <label>4</label>
    </ligand>
</feature>
<feature type="binding site" evidence="19">
    <location>
        <position position="255"/>
    </location>
    <ligand>
        <name>ATP</name>
        <dbReference type="ChEBI" id="CHEBI:30616"/>
        <label>1</label>
    </ligand>
</feature>
<name>A0A1Y5RWJ2_9RHOB</name>
<feature type="binding site" evidence="19">
    <location>
        <position position="297"/>
    </location>
    <ligand>
        <name>ATP</name>
        <dbReference type="ChEBI" id="CHEBI:30616"/>
        <label>1</label>
    </ligand>
</feature>
<sequence length="1109" mass="120241">MPKRTDIKSIMIIGAGPIVIGQACEFDYSGAQACKALREEGYRVILVNSNPATIMTDPGLADATYIEPITPEVVAKIIEKERPDALLPTMGGQTGLNTSLALADMGVLEKFNVQLIGANRQAIEMAEDRKLFREAMDRIGLENPKATIVSAPKKAKGYDLNAGVAEALEALEHIGLPAIIRPAYTLGGTGGGVAYNREEYMHYCRTGMDASPVGQILVDESLLGWKEFEMEVVRDRADNCIIVCSIENVDPMGVHTGDSITVAPALTLTDKEYQEMRNGSIAVLREIGVETGGSNVQWAINPEDGRMVVIEMNPRVSRSSALASKATGFPIAKIAAKLAVGYTLDELDNDITKVTPASFEPTIDYVVTKIPRFAFEKFPGAKPELTTAMKSVGEAMAIGRTFHESMQKALTSMETGLSGFDEIDIPGAPDVAAITKALSRQTPDRIRVIAQAMRLGLTDDAIHAVTMFDPWFLARIREIVDAEAGIRKAGLPVTEDALRKLKMMGFTDARLATLTGRDEDQVRRARLRLGVTAVFKRIDTCAAEFEAQTPYMYSTYETPAMGDVECEARPSAARKVVILGGGPNRIGQGIEFDYCCCHACFALTEQGYETIMVNCNPETVSTDYDTSDRLYFEPLTFEHVMEILRVELENGNLRGVIVQFGGQTPLKLANALHDAGIPILGTTPDAIDLAEDRERFQTLVDKLGLKQPRNGIASTREQALAIAEDIGFPLVIRPSYVLGGRAMEIVRDMSHLERYIREAVVVSGKSPVLLDSYLSGAVEVDVDCLSDGTDVHVAGIMQHIEEAGVHSGDSACCLPPHTLAPDIIAEITRQTGALARALHVVGLMNVQFAVKDGEVYLIEVNPRASRTVPFVAKATDSAIASIAARLMAGEPLSNFPLRPPYPEAEDPMTVLPLGNPFTLADPKTPWFSVKEAVLPFNRFPGVDTILGPEMRSTGEVMGWARDFARAFLKAQMGAGVVLPETGTVFISIRDSDKTQDMLEAARILVTMGFRIMATRGTASWLEDHGISAQVVNKAYEGGLTIVDRLKDGHVDLVFNTTEGAAAVEDSRSMRAVTLADKIPYFTTAAGAHAATLAMRARDDEEIRVRALQG</sequence>
<dbReference type="SUPFAM" id="SSF52335">
    <property type="entry name" value="Methylglyoxal synthase-like"/>
    <property type="match status" value="1"/>
</dbReference>
<keyword evidence="23" id="KW-1185">Reference proteome</keyword>
<dbReference type="GO" id="GO:0004087">
    <property type="term" value="F:carbamoyl-phosphate synthase (ammonia) activity"/>
    <property type="evidence" value="ECO:0007669"/>
    <property type="project" value="UniProtKB-EC"/>
</dbReference>
<dbReference type="GO" id="GO:0005524">
    <property type="term" value="F:ATP binding"/>
    <property type="evidence" value="ECO:0007669"/>
    <property type="project" value="UniProtKB-UniRule"/>
</dbReference>
<protein>
    <recommendedName>
        <fullName evidence="19">Carbamoyl phosphate synthase large chain</fullName>
        <ecNumber evidence="19">6.3.4.16</ecNumber>
        <ecNumber evidence="19">6.3.5.5</ecNumber>
    </recommendedName>
    <alternativeName>
        <fullName evidence="19">Carbamoyl phosphate synthetase ammonia chain</fullName>
    </alternativeName>
</protein>
<dbReference type="SMART" id="SM00851">
    <property type="entry name" value="MGS"/>
    <property type="match status" value="1"/>
</dbReference>
<feature type="binding site" evidence="19">
    <location>
        <position position="187"/>
    </location>
    <ligand>
        <name>ATP</name>
        <dbReference type="ChEBI" id="CHEBI:30616"/>
        <label>1</label>
    </ligand>
</feature>
<gene>
    <name evidence="19 22" type="primary">carB</name>
    <name evidence="22" type="ORF">ROA7023_00851</name>
</gene>
<comment type="function">
    <text evidence="17 19">Large subunit of the glutamine-dependent carbamoyl phosphate synthetase (CPSase). CPSase catalyzes the formation of carbamoyl phosphate from the ammonia moiety of glutamine, carbonate, and phosphate donated by ATP, constituting the first step of 2 biosynthetic pathways, one leading to arginine and/or urea and the other to pyrimidine nucleotides. The large subunit (synthetase) binds the substrates ammonia (free or transferred from glutamine from the small subunit), hydrogencarbonate and ATP and carries out an ATP-coupled ligase reaction, activating hydrogencarbonate by forming carboxy phosphate which reacts with ammonia to form carbamoyl phosphate.</text>
</comment>
<dbReference type="PANTHER" id="PTHR11405">
    <property type="entry name" value="CARBAMOYLTRANSFERASE FAMILY MEMBER"/>
    <property type="match status" value="1"/>
</dbReference>
<feature type="binding site" evidence="19">
    <location>
        <position position="847"/>
    </location>
    <ligand>
        <name>Mn(2+)</name>
        <dbReference type="ChEBI" id="CHEBI:29035"/>
        <label>3</label>
    </ligand>
</feature>
<keyword evidence="6 19" id="KW-0436">Ligase</keyword>
<dbReference type="GO" id="GO:0004088">
    <property type="term" value="F:carbamoyl-phosphate synthase (glutamine-hydrolyzing) activity"/>
    <property type="evidence" value="ECO:0007669"/>
    <property type="project" value="UniProtKB-UniRule"/>
</dbReference>
<dbReference type="Gene3D" id="1.10.1030.10">
    <property type="entry name" value="Carbamoyl-phosphate synthetase, large subunit oligomerisation domain"/>
    <property type="match status" value="1"/>
</dbReference>
<dbReference type="InterPro" id="IPR013815">
    <property type="entry name" value="ATP_grasp_subdomain_1"/>
</dbReference>
<evidence type="ECO:0000256" key="13">
    <source>
        <dbReference type="ARBA" id="ARBA00022975"/>
    </source>
</evidence>
<evidence type="ECO:0000256" key="3">
    <source>
        <dbReference type="ARBA" id="ARBA00005077"/>
    </source>
</evidence>
<dbReference type="Gene3D" id="3.40.50.20">
    <property type="match status" value="2"/>
</dbReference>
<dbReference type="InterPro" id="IPR033937">
    <property type="entry name" value="MGS_CPS_CarB"/>
</dbReference>
<feature type="binding site" evidence="19">
    <location>
        <position position="313"/>
    </location>
    <ligand>
        <name>Mn(2+)</name>
        <dbReference type="ChEBI" id="CHEBI:29035"/>
        <label>2</label>
    </ligand>
</feature>
<keyword evidence="14" id="KW-0464">Manganese</keyword>
<dbReference type="InterPro" id="IPR011761">
    <property type="entry name" value="ATP-grasp"/>
</dbReference>
<feature type="binding site" evidence="19">
    <location>
        <position position="806"/>
    </location>
    <ligand>
        <name>ATP</name>
        <dbReference type="ChEBI" id="CHEBI:30616"/>
        <label>2</label>
    </ligand>
</feature>
<dbReference type="PROSITE" id="PS51855">
    <property type="entry name" value="MGS"/>
    <property type="match status" value="1"/>
</dbReference>
<evidence type="ECO:0000256" key="1">
    <source>
        <dbReference type="ARBA" id="ARBA00001936"/>
    </source>
</evidence>
<comment type="domain">
    <text evidence="19">The large subunit is composed of 2 ATP-grasp domains that are involved in binding the 2 ATP molecules needed for carbamoyl phosphate synthesis. The N-terminal ATP-grasp domain (referred to as the carboxyphosphate synthetic component) catalyzes the ATP-dependent phosphorylation of hydrogencarbonate to carboxyphosphate and the subsequent nucleophilic attack by ammonia to form a carbamate intermediate. The C-terminal ATP-grasp domain (referred to as the carbamoyl phosphate synthetic component) then catalyzes the phosphorylation of carbamate with the second ATP to form the end product carbamoyl phosphate. The reactive and unstable enzyme intermediates are sequentially channeled from one active site to the next through the interior of the protein over a distance of at least 96 A.</text>
</comment>
<feature type="binding site" evidence="19">
    <location>
        <position position="297"/>
    </location>
    <ligand>
        <name>Mn(2+)</name>
        <dbReference type="ChEBI" id="CHEBI:29035"/>
        <label>1</label>
    </ligand>
</feature>
<evidence type="ECO:0000256" key="15">
    <source>
        <dbReference type="ARBA" id="ARBA00047359"/>
    </source>
</evidence>
<dbReference type="NCBIfam" id="NF009455">
    <property type="entry name" value="PRK12815.1"/>
    <property type="match status" value="1"/>
</dbReference>
<dbReference type="GO" id="GO:0006526">
    <property type="term" value="P:L-arginine biosynthetic process"/>
    <property type="evidence" value="ECO:0007669"/>
    <property type="project" value="UniProtKB-UniRule"/>
</dbReference>
<comment type="pathway">
    <text evidence="3 19">Amino-acid biosynthesis; L-arginine biosynthesis; carbamoyl phosphate from bicarbonate: step 1/1.</text>
</comment>
<evidence type="ECO:0000256" key="19">
    <source>
        <dbReference type="HAMAP-Rule" id="MF_01210"/>
    </source>
</evidence>
<dbReference type="PANTHER" id="PTHR11405:SF53">
    <property type="entry name" value="CARBAMOYL-PHOSPHATE SYNTHASE [AMMONIA], MITOCHONDRIAL"/>
    <property type="match status" value="1"/>
</dbReference>
<feature type="binding site" evidence="19">
    <location>
        <position position="861"/>
    </location>
    <ligand>
        <name>Mg(2+)</name>
        <dbReference type="ChEBI" id="CHEBI:18420"/>
        <label>4</label>
    </ligand>
</feature>
<comment type="caution">
    <text evidence="19">Lacks conserved residue(s) required for the propagation of feature annotation.</text>
</comment>
<feature type="binding site" evidence="19">
    <location>
        <position position="807"/>
    </location>
    <ligand>
        <name>ATP</name>
        <dbReference type="ChEBI" id="CHEBI:30616"/>
        <label>2</label>
    </ligand>
</feature>
<dbReference type="Pfam" id="PF02142">
    <property type="entry name" value="MGS"/>
    <property type="match status" value="1"/>
</dbReference>
<dbReference type="UniPathway" id="UPA00070">
    <property type="reaction ID" value="UER00115"/>
</dbReference>
<feature type="binding site" evidence="19">
    <location>
        <position position="804"/>
    </location>
    <ligand>
        <name>ATP</name>
        <dbReference type="ChEBI" id="CHEBI:30616"/>
        <label>2</label>
    </ligand>
</feature>
<accession>A0A1Y5RWJ2</accession>
<dbReference type="EMBL" id="FWFZ01000003">
    <property type="protein sequence ID" value="SLN27074.1"/>
    <property type="molecule type" value="Genomic_DNA"/>
</dbReference>
<dbReference type="RefSeq" id="WP_085877769.1">
    <property type="nucleotide sequence ID" value="NZ_FWFZ01000003.1"/>
</dbReference>
<feature type="binding site" evidence="19">
    <location>
        <position position="311"/>
    </location>
    <ligand>
        <name>Mg(2+)</name>
        <dbReference type="ChEBI" id="CHEBI:18420"/>
        <label>2</label>
    </ligand>
</feature>
<feature type="binding site" evidence="19">
    <location>
        <position position="311"/>
    </location>
    <ligand>
        <name>Mn(2+)</name>
        <dbReference type="ChEBI" id="CHEBI:29035"/>
        <label>2</label>
    </ligand>
</feature>
<feature type="region of interest" description="Allosteric domain" evidence="19">
    <location>
        <begin position="976"/>
        <end position="1109"/>
    </location>
</feature>
<evidence type="ECO:0000256" key="12">
    <source>
        <dbReference type="ARBA" id="ARBA00022842"/>
    </source>
</evidence>
<keyword evidence="5 19" id="KW-0055">Arginine biosynthesis</keyword>
<feature type="binding site" evidence="19">
    <location>
        <position position="861"/>
    </location>
    <ligand>
        <name>Mn(2+)</name>
        <dbReference type="ChEBI" id="CHEBI:29035"/>
        <label>4</label>
    </ligand>
</feature>
<evidence type="ECO:0000256" key="14">
    <source>
        <dbReference type="ARBA" id="ARBA00023211"/>
    </source>
</evidence>
<evidence type="ECO:0000256" key="4">
    <source>
        <dbReference type="ARBA" id="ARBA00009799"/>
    </source>
</evidence>
<dbReference type="Pfam" id="PF02787">
    <property type="entry name" value="CPSase_L_D3"/>
    <property type="match status" value="1"/>
</dbReference>
<evidence type="ECO:0000256" key="5">
    <source>
        <dbReference type="ARBA" id="ARBA00022571"/>
    </source>
</evidence>
<dbReference type="InterPro" id="IPR058047">
    <property type="entry name" value="CPSase_preATP-grasp"/>
</dbReference>
<dbReference type="UniPathway" id="UPA00068">
    <property type="reaction ID" value="UER00171"/>
</dbReference>
<dbReference type="PROSITE" id="PS00866">
    <property type="entry name" value="CPSASE_1"/>
    <property type="match status" value="1"/>
</dbReference>
<feature type="binding site" evidence="19">
    <location>
        <position position="253"/>
    </location>
    <ligand>
        <name>ATP</name>
        <dbReference type="ChEBI" id="CHEBI:30616"/>
        <label>1</label>
    </ligand>
</feature>
<dbReference type="CDD" id="cd01424">
    <property type="entry name" value="MGS_CPS_II"/>
    <property type="match status" value="1"/>
</dbReference>
<keyword evidence="9 19" id="KW-0677">Repeat</keyword>
<feature type="binding site" evidence="19">
    <location>
        <position position="774"/>
    </location>
    <ligand>
        <name>ATP</name>
        <dbReference type="ChEBI" id="CHEBI:30616"/>
        <label>2</label>
    </ligand>
</feature>
<evidence type="ECO:0000256" key="10">
    <source>
        <dbReference type="ARBA" id="ARBA00022741"/>
    </source>
</evidence>
<keyword evidence="10 19" id="KW-0547">Nucleotide-binding</keyword>
<feature type="binding site" evidence="19">
    <location>
        <position position="847"/>
    </location>
    <ligand>
        <name>Mg(2+)</name>
        <dbReference type="ChEBI" id="CHEBI:18420"/>
        <label>3</label>
    </ligand>
</feature>
<dbReference type="PRINTS" id="PR00098">
    <property type="entry name" value="CPSASE"/>
</dbReference>
<dbReference type="GO" id="GO:0006541">
    <property type="term" value="P:glutamine metabolic process"/>
    <property type="evidence" value="ECO:0007669"/>
    <property type="project" value="TreeGrafter"/>
</dbReference>
<keyword evidence="7 19" id="KW-0028">Amino-acid biosynthesis</keyword>
<evidence type="ECO:0000259" key="20">
    <source>
        <dbReference type="PROSITE" id="PS50975"/>
    </source>
</evidence>
<evidence type="ECO:0000256" key="9">
    <source>
        <dbReference type="ARBA" id="ARBA00022737"/>
    </source>
</evidence>
<proteinExistence type="inferred from homology"/>
<evidence type="ECO:0000256" key="16">
    <source>
        <dbReference type="ARBA" id="ARBA00048816"/>
    </source>
</evidence>
<dbReference type="SUPFAM" id="SSF52440">
    <property type="entry name" value="PreATP-grasp domain"/>
    <property type="match status" value="2"/>
</dbReference>
<evidence type="ECO:0000256" key="17">
    <source>
        <dbReference type="ARBA" id="ARBA00057223"/>
    </source>
</evidence>
<feature type="binding site" evidence="19">
    <location>
        <position position="222"/>
    </location>
    <ligand>
        <name>ATP</name>
        <dbReference type="ChEBI" id="CHEBI:30616"/>
        <label>1</label>
    </ligand>
</feature>
<feature type="region of interest" description="Carboxyphosphate synthetic domain" evidence="19">
    <location>
        <begin position="1"/>
        <end position="414"/>
    </location>
</feature>